<dbReference type="RefSeq" id="WP_011179613.1">
    <property type="nucleotide sequence ID" value="NC_005955.1"/>
</dbReference>
<name>A0A0H3LW49_BARQU</name>
<accession>A0A0H3LW49</accession>
<gene>
    <name evidence="1" type="ordered locus">BQ08980</name>
</gene>
<organism evidence="1 2">
    <name type="scientific">Bartonella quintana (strain Toulouse)</name>
    <name type="common">Rochalimaea quintana</name>
    <dbReference type="NCBI Taxonomy" id="283165"/>
    <lineage>
        <taxon>Bacteria</taxon>
        <taxon>Pseudomonadati</taxon>
        <taxon>Pseudomonadota</taxon>
        <taxon>Alphaproteobacteria</taxon>
        <taxon>Hyphomicrobiales</taxon>
        <taxon>Bartonellaceae</taxon>
        <taxon>Bartonella</taxon>
    </lineage>
</organism>
<sequence>MVFCGRRIVLCVFVFLVFAASLFASRNVAIYQFLFGRFFSSHQVDVTEAMLLERLAISFPDIIMELSKLNPQQQKQVIEQIRQYTIATAFASGQSDEDAQKLGRAVVVAILKAISHPSIGDAYF</sequence>
<dbReference type="Proteomes" id="UP000000597">
    <property type="component" value="Chromosome"/>
</dbReference>
<reference evidence="1 2" key="1">
    <citation type="journal article" date="2004" name="Proc. Natl. Acad. Sci. U.S.A.">
        <title>The louse-borne human pathogen Bartonella quintana is a genomic derivative of the zoonotic agent Bartonella henselae.</title>
        <authorList>
            <person name="Alsmark U.C.M."/>
            <person name="Frank A.C."/>
            <person name="Karlberg E.O."/>
            <person name="Legault B.-A."/>
            <person name="Ardell D.H."/>
            <person name="Canbaeck B."/>
            <person name="Eriksson A.-S."/>
            <person name="Naeslund A.K."/>
            <person name="Handley S.A."/>
            <person name="Huvet M."/>
            <person name="La Scola B."/>
            <person name="Holmberg M."/>
            <person name="Andersson S.G.E."/>
        </authorList>
    </citation>
    <scope>NUCLEOTIDE SEQUENCE [LARGE SCALE GENOMIC DNA]</scope>
    <source>
        <strain evidence="1 2">Toulouse</strain>
    </source>
</reference>
<proteinExistence type="predicted"/>
<dbReference type="eggNOG" id="ENOG50301K5">
    <property type="taxonomic scope" value="Bacteria"/>
</dbReference>
<dbReference type="KEGG" id="bqu:BQ08980"/>
<evidence type="ECO:0000313" key="1">
    <source>
        <dbReference type="EMBL" id="CAF26376.1"/>
    </source>
</evidence>
<dbReference type="AlphaFoldDB" id="A0A0H3LW49"/>
<dbReference type="EMBL" id="BX897700">
    <property type="protein sequence ID" value="CAF26376.1"/>
    <property type="molecule type" value="Genomic_DNA"/>
</dbReference>
<dbReference type="OrthoDB" id="7923897at2"/>
<dbReference type="HOGENOM" id="CLU_163176_0_0_5"/>
<protein>
    <submittedName>
        <fullName evidence="1">Uncharacterized protein</fullName>
    </submittedName>
</protein>
<evidence type="ECO:0000313" key="2">
    <source>
        <dbReference type="Proteomes" id="UP000000597"/>
    </source>
</evidence>